<gene>
    <name evidence="2" type="ordered locus">VNG_6385H</name>
</gene>
<feature type="region of interest" description="Disordered" evidence="1">
    <location>
        <begin position="1"/>
        <end position="74"/>
    </location>
</feature>
<dbReference type="Proteomes" id="UP000000554">
    <property type="component" value="Plasmid pNRC200"/>
</dbReference>
<evidence type="ECO:0000256" key="1">
    <source>
        <dbReference type="SAM" id="MobiDB-lite"/>
    </source>
</evidence>
<protein>
    <submittedName>
        <fullName evidence="3">Spurious ORF</fullName>
    </submittedName>
    <submittedName>
        <fullName evidence="2">Vng6385h</fullName>
    </submittedName>
</protein>
<proteinExistence type="predicted"/>
<feature type="region of interest" description="Disordered" evidence="1">
    <location>
        <begin position="90"/>
        <end position="111"/>
    </location>
</feature>
<reference evidence="3" key="3">
    <citation type="journal article" date="2015" name="Life">
        <title>A manual curation strategy to improve genome annotation: application to a set of haloarchael genomes.</title>
        <authorList>
            <person name="Pfeiffer F."/>
            <person name="Oesterhelt D."/>
        </authorList>
    </citation>
    <scope>NUCLEOTIDE SEQUENCE</scope>
    <source>
        <strain evidence="3">NRC-1</strain>
        <plasmid evidence="3">pNRC200</plasmid>
    </source>
</reference>
<accession>Q9HHI0</accession>
<dbReference type="AlphaFoldDB" id="Q9HHI0"/>
<reference evidence="2 4" key="1">
    <citation type="journal article" date="2000" name="Proc. Natl. Acad. Sci. U.S.A.">
        <title>Genome sequence of Halobacterium species NRC-1.</title>
        <authorList>
            <person name="Ng W.V."/>
            <person name="Kennedy S.P."/>
            <person name="Mahairas G.G."/>
            <person name="Berquist B."/>
            <person name="Pan M."/>
            <person name="Shukla H.D."/>
            <person name="Lasky S.R."/>
            <person name="Baliga N.S."/>
            <person name="Thorsson V."/>
            <person name="Sbrogna J."/>
            <person name="Swartzell S."/>
            <person name="Weir D."/>
            <person name="Hall J."/>
            <person name="Dahl T.A."/>
            <person name="Welti R."/>
            <person name="Goo Y.A."/>
            <person name="Leithauser B."/>
            <person name="Keller K."/>
            <person name="Cruz R."/>
            <person name="Danson M.J."/>
            <person name="Hough D.W."/>
            <person name="Maddocks D.G."/>
            <person name="Jablonski P.E."/>
            <person name="Krebs M.P."/>
            <person name="Angevine C.M."/>
            <person name="Dale H."/>
            <person name="Isenbarger T.A."/>
            <person name="Peck R.F."/>
            <person name="Pohlschroder M."/>
            <person name="Spudich J.L."/>
            <person name="Jung K.W."/>
            <person name="Alam M."/>
            <person name="Freitas T."/>
            <person name="Hou S."/>
            <person name="Daniels C.J."/>
            <person name="Dennis P.P."/>
            <person name="Omer A.D."/>
            <person name="Ebhardt H."/>
            <person name="Lowe T.M."/>
            <person name="Liang P."/>
            <person name="Riley M."/>
            <person name="Hood L."/>
            <person name="DasSarma S."/>
        </authorList>
    </citation>
    <scope>NUCLEOTIDE SEQUENCE [LARGE SCALE GENOMIC DNA]</scope>
    <source>
        <strain evidence="4">ATCC 700922 / JCM 11081 / NRC-1</strain>
        <strain evidence="2">NRC-1</strain>
        <plasmid evidence="4">Plasmid pNRC200</plasmid>
    </source>
</reference>
<name>Q9HHI0_HALSA</name>
<dbReference type="EMBL" id="AE004438">
    <property type="protein sequence ID" value="AAG21000.1"/>
    <property type="molecule type" value="Genomic_DNA"/>
</dbReference>
<reference evidence="3" key="2">
    <citation type="journal article" date="2008" name="Genomics">
        <title>Evolution in the laboratory: the genome of Halobacterium salinarum strain R1 compared to that of strain NRC-1.</title>
        <authorList>
            <person name="Pfeiffer F."/>
            <person name="Schuster S.C."/>
            <person name="Broicher A."/>
            <person name="Falb M."/>
            <person name="Palm P."/>
            <person name="Rodewald K."/>
            <person name="Ruepp A."/>
            <person name="Soppa J."/>
            <person name="Tittor J."/>
            <person name="Oesterhelt D."/>
        </authorList>
    </citation>
    <scope>NUCLEOTIDE SEQUENCE</scope>
    <source>
        <strain evidence="3">NRC-1</strain>
        <plasmid evidence="3">pNRC200</plasmid>
    </source>
</reference>
<dbReference type="EMBL" id="BK010831">
    <property type="protein sequence ID" value="DAC79967.1"/>
    <property type="molecule type" value="Genomic_DNA"/>
</dbReference>
<evidence type="ECO:0000313" key="2">
    <source>
        <dbReference type="EMBL" id="AAG21000.1"/>
    </source>
</evidence>
<organism evidence="2 4">
    <name type="scientific">Halobacterium salinarum (strain ATCC 700922 / JCM 11081 / NRC-1)</name>
    <name type="common">Halobacterium halobium</name>
    <dbReference type="NCBI Taxonomy" id="64091"/>
    <lineage>
        <taxon>Archaea</taxon>
        <taxon>Methanobacteriati</taxon>
        <taxon>Methanobacteriota</taxon>
        <taxon>Stenosarchaea group</taxon>
        <taxon>Halobacteria</taxon>
        <taxon>Halobacteriales</taxon>
        <taxon>Halobacteriaceae</taxon>
        <taxon>Halobacterium</taxon>
        <taxon>Halobacterium salinarum NRC-34001</taxon>
    </lineage>
</organism>
<keyword evidence="4" id="KW-1185">Reference proteome</keyword>
<dbReference type="KEGG" id="hal:VNG_6385H"/>
<keyword evidence="2" id="KW-0614">Plasmid</keyword>
<evidence type="ECO:0000313" key="4">
    <source>
        <dbReference type="Proteomes" id="UP000000554"/>
    </source>
</evidence>
<sequence length="130" mass="14603">MAISPRSTSLRSIMSSALSTVKPVPTPSSTSLKKPGYGKSIPRRRGPVQPTSNCATRQHLAMRSRSQPRTKSAACYSSVPMTIMTTLTTYRLRASDRNQRSNQPDRRRHRKGPGFAWRVCRRWEACGARQ</sequence>
<dbReference type="HOGENOM" id="CLU_1933211_0_0_2"/>
<evidence type="ECO:0000313" key="3">
    <source>
        <dbReference type="EMBL" id="DAC79967.1"/>
    </source>
</evidence>
<feature type="compositionally biased region" description="Polar residues" evidence="1">
    <location>
        <begin position="1"/>
        <end position="19"/>
    </location>
</feature>
<reference evidence="3" key="4">
    <citation type="journal article" date="2019" name="Microbiol. Resour. Announc.">
        <title>The genome of the Halobacterium salinarum type strain is closely related to that of the laboratory strains NRC-1 and R1.</title>
        <authorList>
            <person name="Pfeiffer F."/>
            <person name="Marchfelder A."/>
            <person name="Habermann B.H."/>
            <person name="Dyall-Smith M."/>
        </authorList>
    </citation>
    <scope>NUCLEOTIDE SEQUENCE</scope>
    <source>
        <strain evidence="3">NRC-1</strain>
        <plasmid evidence="3">pNRC200</plasmid>
    </source>
</reference>
<geneLocation type="plasmid" evidence="2 4">
    <name>pNRC200</name>
</geneLocation>
<feature type="compositionally biased region" description="Basic and acidic residues" evidence="1">
    <location>
        <begin position="93"/>
        <end position="105"/>
    </location>
</feature>